<gene>
    <name evidence="5" type="ORF">ABR189_12635</name>
</gene>
<reference evidence="5 6" key="1">
    <citation type="submission" date="2024-06" db="EMBL/GenBank/DDBJ databases">
        <title>Chitinophaga defluvii sp. nov., isolated from municipal sewage.</title>
        <authorList>
            <person name="Zhang L."/>
        </authorList>
    </citation>
    <scope>NUCLEOTIDE SEQUENCE [LARGE SCALE GENOMIC DNA]</scope>
    <source>
        <strain evidence="5 6">H8</strain>
    </source>
</reference>
<dbReference type="InterPro" id="IPR011051">
    <property type="entry name" value="RmlC_Cupin_sf"/>
</dbReference>
<dbReference type="SMART" id="SM00342">
    <property type="entry name" value="HTH_ARAC"/>
    <property type="match status" value="1"/>
</dbReference>
<evidence type="ECO:0000313" key="6">
    <source>
        <dbReference type="Proteomes" id="UP001549749"/>
    </source>
</evidence>
<proteinExistence type="predicted"/>
<keyword evidence="1" id="KW-0805">Transcription regulation</keyword>
<name>A0ABV2T7X0_9BACT</name>
<dbReference type="PANTHER" id="PTHR43280:SF27">
    <property type="entry name" value="TRANSCRIPTIONAL REGULATOR MTLR"/>
    <property type="match status" value="1"/>
</dbReference>
<evidence type="ECO:0000259" key="4">
    <source>
        <dbReference type="PROSITE" id="PS01124"/>
    </source>
</evidence>
<dbReference type="PROSITE" id="PS00041">
    <property type="entry name" value="HTH_ARAC_FAMILY_1"/>
    <property type="match status" value="1"/>
</dbReference>
<dbReference type="Proteomes" id="UP001549749">
    <property type="component" value="Unassembled WGS sequence"/>
</dbReference>
<keyword evidence="2" id="KW-0238">DNA-binding</keyword>
<dbReference type="EMBL" id="JBEXAC010000001">
    <property type="protein sequence ID" value="MET6998224.1"/>
    <property type="molecule type" value="Genomic_DNA"/>
</dbReference>
<keyword evidence="6" id="KW-1185">Reference proteome</keyword>
<sequence>MQPLLIKVNVPQKASFSINRYCYADRFPGIWHFHDEYELTLIEESTGSRMVGDHIERFKAGDLVFIGKNLPHTWRNDEPNAQGKSEALVIHFLENFLGAPFFDLPEMHKIKNLLERSRRGIKIEGVVADQVATLMKRIETTTGVDRVLDLLLILKVLSEYENLDVLSSEGFTNSINYTDSDRLKRVYEYIMNNFQEDVSLSKAASVAHMSPTAFSRYFKGRTRKPYTQFVIEMKIGYACKLLINEKMSVAEVCYQSGFQNLSNFNQQFKSITNLTPKKYQSMHAAK</sequence>
<organism evidence="5 6">
    <name type="scientific">Chitinophaga defluvii</name>
    <dbReference type="NCBI Taxonomy" id="3163343"/>
    <lineage>
        <taxon>Bacteria</taxon>
        <taxon>Pseudomonadati</taxon>
        <taxon>Bacteroidota</taxon>
        <taxon>Chitinophagia</taxon>
        <taxon>Chitinophagales</taxon>
        <taxon>Chitinophagaceae</taxon>
        <taxon>Chitinophaga</taxon>
    </lineage>
</organism>
<dbReference type="Gene3D" id="2.60.120.10">
    <property type="entry name" value="Jelly Rolls"/>
    <property type="match status" value="1"/>
</dbReference>
<evidence type="ECO:0000256" key="2">
    <source>
        <dbReference type="ARBA" id="ARBA00023125"/>
    </source>
</evidence>
<dbReference type="PANTHER" id="PTHR43280">
    <property type="entry name" value="ARAC-FAMILY TRANSCRIPTIONAL REGULATOR"/>
    <property type="match status" value="1"/>
</dbReference>
<dbReference type="Pfam" id="PF12833">
    <property type="entry name" value="HTH_18"/>
    <property type="match status" value="1"/>
</dbReference>
<dbReference type="InterPro" id="IPR018062">
    <property type="entry name" value="HTH_AraC-typ_CS"/>
</dbReference>
<comment type="caution">
    <text evidence="5">The sequence shown here is derived from an EMBL/GenBank/DDBJ whole genome shotgun (WGS) entry which is preliminary data.</text>
</comment>
<dbReference type="InterPro" id="IPR009057">
    <property type="entry name" value="Homeodomain-like_sf"/>
</dbReference>
<feature type="domain" description="HTH araC/xylS-type" evidence="4">
    <location>
        <begin position="184"/>
        <end position="282"/>
    </location>
</feature>
<dbReference type="SUPFAM" id="SSF46689">
    <property type="entry name" value="Homeodomain-like"/>
    <property type="match status" value="2"/>
</dbReference>
<dbReference type="InterPro" id="IPR014710">
    <property type="entry name" value="RmlC-like_jellyroll"/>
</dbReference>
<dbReference type="SUPFAM" id="SSF51182">
    <property type="entry name" value="RmlC-like cupins"/>
    <property type="match status" value="1"/>
</dbReference>
<accession>A0ABV2T7X0</accession>
<dbReference type="Gene3D" id="1.10.10.60">
    <property type="entry name" value="Homeodomain-like"/>
    <property type="match status" value="2"/>
</dbReference>
<evidence type="ECO:0000256" key="3">
    <source>
        <dbReference type="ARBA" id="ARBA00023163"/>
    </source>
</evidence>
<dbReference type="CDD" id="cd06976">
    <property type="entry name" value="cupin_MtlR-like_N"/>
    <property type="match status" value="1"/>
</dbReference>
<evidence type="ECO:0000313" key="5">
    <source>
        <dbReference type="EMBL" id="MET6998224.1"/>
    </source>
</evidence>
<dbReference type="RefSeq" id="WP_354660859.1">
    <property type="nucleotide sequence ID" value="NZ_JBEXAC010000001.1"/>
</dbReference>
<keyword evidence="3" id="KW-0804">Transcription</keyword>
<dbReference type="PROSITE" id="PS01124">
    <property type="entry name" value="HTH_ARAC_FAMILY_2"/>
    <property type="match status" value="1"/>
</dbReference>
<dbReference type="InterPro" id="IPR018060">
    <property type="entry name" value="HTH_AraC"/>
</dbReference>
<protein>
    <submittedName>
        <fullName evidence="5">AraC family transcriptional regulator</fullName>
    </submittedName>
</protein>
<evidence type="ECO:0000256" key="1">
    <source>
        <dbReference type="ARBA" id="ARBA00023015"/>
    </source>
</evidence>